<dbReference type="Pfam" id="PF00520">
    <property type="entry name" value="Ion_trans"/>
    <property type="match status" value="4"/>
</dbReference>
<dbReference type="Proteomes" id="UP000800094">
    <property type="component" value="Unassembled WGS sequence"/>
</dbReference>
<evidence type="ECO:0000256" key="6">
    <source>
        <dbReference type="ARBA" id="ARBA00022673"/>
    </source>
</evidence>
<feature type="transmembrane region" description="Helical" evidence="19">
    <location>
        <begin position="1620"/>
        <end position="1638"/>
    </location>
</feature>
<evidence type="ECO:0000256" key="7">
    <source>
        <dbReference type="ARBA" id="ARBA00022692"/>
    </source>
</evidence>
<keyword evidence="6" id="KW-0107">Calcium channel</keyword>
<feature type="transmembrane region" description="Helical" evidence="19">
    <location>
        <begin position="356"/>
        <end position="378"/>
    </location>
</feature>
<dbReference type="FunFam" id="1.20.120.350:FF:000098">
    <property type="entry name" value="Calcium channel subunit Cch1"/>
    <property type="match status" value="1"/>
</dbReference>
<evidence type="ECO:0000256" key="8">
    <source>
        <dbReference type="ARBA" id="ARBA00022837"/>
    </source>
</evidence>
<feature type="region of interest" description="Disordered" evidence="18">
    <location>
        <begin position="2043"/>
        <end position="2109"/>
    </location>
</feature>
<accession>A0A6A6IYS0</accession>
<dbReference type="InterPro" id="IPR011992">
    <property type="entry name" value="EF-hand-dom_pair"/>
</dbReference>
<evidence type="ECO:0000256" key="17">
    <source>
        <dbReference type="ARBA" id="ARBA00067459"/>
    </source>
</evidence>
<feature type="transmembrane region" description="Helical" evidence="19">
    <location>
        <begin position="1650"/>
        <end position="1674"/>
    </location>
</feature>
<dbReference type="SUPFAM" id="SSF47473">
    <property type="entry name" value="EF-hand"/>
    <property type="match status" value="1"/>
</dbReference>
<dbReference type="GO" id="GO:0008331">
    <property type="term" value="F:high voltage-gated calcium channel activity"/>
    <property type="evidence" value="ECO:0007669"/>
    <property type="project" value="TreeGrafter"/>
</dbReference>
<evidence type="ECO:0000256" key="12">
    <source>
        <dbReference type="ARBA" id="ARBA00023136"/>
    </source>
</evidence>
<sequence length="2139" mass="241170">MSSPDQSHHRSHTHQSIPLRDLNRPPDEHDEYTQGGAQQHRRTLSDRGRNLLRHSGSLATGGHWNSQYAPIAETSPSPTRSARRPQLDTSAAHGHGGAAVPDDAEYSPVDAGAFQAAIGFSGMSFQGETSPPIPTPMSSEQSYHHYGSDPYLARTTSDDNGYFSPTAYDDTARLTDERHLQPISGTAPLSPTQPQDRSSFQSVRFLTPEGAASGARLGDDIGHVEAATAGLRTSTGRKRSLSPGAAGSPLHRAGTIMRNMSQRVVNISNEPEVAERTMRRKSSLRHARLEEPPSFPAALPEYLHDGPASPVEKPPSPIHPRRPSVPWQPPPNPLRGKTLGIFPPDSKLRMKLCDLLVHPVIEPFLLCLIVVQTILLAVDASNSVWDPKHKRSAGWGSALDYALLGLFVIYTIETIIRVIVSGFIINPVEYSTINRQVGVRQAVLSNARKLFGPQRQPSQKRADTGVDPQHLPSVLRTFTTAQINPAIGPGDSRDQQRARLAHRAYLRHSFNRTDFLAVVSFWISFAIGVIGIENRRHIFIFKMLSCLRIIRLLNLTSGTSVILRSLKKAAPLLVNVAFLISFFWLLFAIVGVQSFKSSFRRHCVWIDPAGQQNFTNSNQFCGGQLNKDGQAEAYRAAPGMPTGTDKGFLCPQGSVCVELDNPYNGTQSFDNILNSLELVFVIMSSNTYSDLLYTIADSDYLIGALFFAAGILILSLWLISLLIAVITSSFQIIREESKASAFTGEQIEEEESDNLPKQRVSALKRLYDKTSWVWIFIISYGLVCQMMRSATMSESRRRFIDLSETGVTFLLLIEIFIRFAIDWRHFFQSKRNGTDLIIAIVTTVIQIPAIKNSHDGRAYAWLTVFQILRIYRVVLAVPMTRDLIMIVLGNVGGLLNLILFVFLLTFLASIFASELFRGELPAESEGETLQVSFFTIYNSFLGMYQILSSENWTTILYNVTSYQAPFHSSWIGASFCILWFIFANFIVLNMFIAVIQENFDVSEDEKRLQQVKAFLQKKEQGSTSSYGNLSLSSIFKLGQASRKDPLDYGTAAAEMLLKDAVVRDFLDESDDTSSPNGDEPQPGIRPTPTIVGSGTFSTVWQRFLRNISTHEPNPFYAPLDFGRAYEDLDPRRMAKEVVSATERRKKAQREYLRKHPNYNVSLFIFRPHNPIRRLCQKIVGPGRGNDRIEGVAPSVPVWYAFSAFIYAAIIAMVLLACITTPLYQRTYFMDHDFSVKNWFVFTDMGFAVLFTIEALIKVVADGFFFTPNAYFRGSWGFIDGVVLITLWVNVATSLYNEGQITRTVGAFKALRALRLLNISDSARDHFHSLIVRGWWKLISAAFVSLSLLIPFAIYGLNLFVGRLQACNDSDSGIFDLHDCVNEYASQPFYWDVLAPRQAANPYYDFDNFGDALFILFQIVSQEGWTDVMWASESITGIFTQPAAFASQGNAVYFIIFNLLGAVFVLTLFVSVFMRNYTEQTGVAFLTTDQRSWLELRKLLRQVSPSKRPSSTKRRETWEEWCYRRAVRKTGHWQRFITAVLIFHLVLLCLEWYPGNEPWERARDYIFLFFTIIFITNVVIRIVGLSWHRFRKSSWDVFSIFAISGTFVTSILRLTKSNERVFIQLHKLFLVSIALLLIPRNNQLDQLFKTAAASLAAILNLLATWFVLFLVYAIALTQTFGLTRFGPQESGNINFRSVPKALIFLFRMSTGEGWNEFMEDFANVDHPFCTVGDKYFESDCGSPEWARALFITWNILSMYIFINLFVSLIYESFSYVYQQSSGLSVISREEIRRFKQAWAEFDPNGTGYISKEAFPRLLGELSGIFEMRIYDGDWTVGSLIEECSTHRRMSELPVQGHEQSPEIDLNKLNRRLAELPVAEIRRRRQRMNQFYEEVLVSSDPDKGIQFTSLLMILAHHKVINDHKSLRLEEYLRRRARLQRVDEAVRRNVVVGFFDTLYWSRRFRRAMEHKKSGRMTAVPQFTVPEIFVDDEDITDAQRGQYSASGSPLFSPVDLQPMDNAEWRASGSDARAPSPPADMTLRSRANSIQTTPLGSPVRATPLSPTRASPQMSPFSPPADGEWQFASALSRPPSPLEPDPGPAGSRSRQNSAVSAADVLEVLDNSAWGESIRRSFTQRRSGGR</sequence>
<dbReference type="InterPro" id="IPR050599">
    <property type="entry name" value="VDCC_alpha-1_subunit"/>
</dbReference>
<feature type="compositionally biased region" description="Polar residues" evidence="18">
    <location>
        <begin position="63"/>
        <end position="80"/>
    </location>
</feature>
<evidence type="ECO:0000256" key="13">
    <source>
        <dbReference type="ARBA" id="ARBA00023180"/>
    </source>
</evidence>
<evidence type="ECO:0000256" key="1">
    <source>
        <dbReference type="ARBA" id="ARBA00004651"/>
    </source>
</evidence>
<keyword evidence="3" id="KW-1003">Cell membrane</keyword>
<feature type="transmembrane region" description="Helical" evidence="19">
    <location>
        <begin position="1197"/>
        <end position="1218"/>
    </location>
</feature>
<evidence type="ECO:0000256" key="16">
    <source>
        <dbReference type="ARBA" id="ARBA00061395"/>
    </source>
</evidence>
<feature type="transmembrane region" description="Helical" evidence="19">
    <location>
        <begin position="539"/>
        <end position="563"/>
    </location>
</feature>
<evidence type="ECO:0000313" key="22">
    <source>
        <dbReference type="Proteomes" id="UP000800094"/>
    </source>
</evidence>
<evidence type="ECO:0000313" key="21">
    <source>
        <dbReference type="EMBL" id="KAF2255695.1"/>
    </source>
</evidence>
<feature type="transmembrane region" description="Helical" evidence="19">
    <location>
        <begin position="887"/>
        <end position="911"/>
    </location>
</feature>
<feature type="domain" description="EF-hand" evidence="20">
    <location>
        <begin position="1788"/>
        <end position="1823"/>
    </location>
</feature>
<feature type="transmembrane region" description="Helical" evidence="19">
    <location>
        <begin position="1564"/>
        <end position="1582"/>
    </location>
</feature>
<dbReference type="PROSITE" id="PS50222">
    <property type="entry name" value="EF_HAND_2"/>
    <property type="match status" value="1"/>
</dbReference>
<dbReference type="SMART" id="SM00054">
    <property type="entry name" value="EFh"/>
    <property type="match status" value="1"/>
</dbReference>
<keyword evidence="14" id="KW-0407">Ion channel</keyword>
<protein>
    <recommendedName>
        <fullName evidence="17">Calcium-channel protein CCH1</fullName>
    </recommendedName>
</protein>
<feature type="transmembrane region" description="Helical" evidence="19">
    <location>
        <begin position="802"/>
        <end position="821"/>
    </location>
</feature>
<dbReference type="InterPro" id="IPR002048">
    <property type="entry name" value="EF_hand_dom"/>
</dbReference>
<proteinExistence type="inferred from homology"/>
<comment type="subcellular location">
    <subcellularLocation>
        <location evidence="1">Cell membrane</location>
        <topology evidence="1">Multi-pass membrane protein</topology>
    </subcellularLocation>
</comment>
<feature type="transmembrane region" description="Helical" evidence="19">
    <location>
        <begin position="1238"/>
        <end position="1256"/>
    </location>
</feature>
<dbReference type="FunFam" id="1.20.120.350:FF:000063">
    <property type="entry name" value="Calcium channel subunit Cch1"/>
    <property type="match status" value="1"/>
</dbReference>
<keyword evidence="22" id="KW-1185">Reference proteome</keyword>
<feature type="transmembrane region" description="Helical" evidence="19">
    <location>
        <begin position="515"/>
        <end position="532"/>
    </location>
</feature>
<evidence type="ECO:0000256" key="19">
    <source>
        <dbReference type="SAM" id="Phobius"/>
    </source>
</evidence>
<evidence type="ECO:0000256" key="2">
    <source>
        <dbReference type="ARBA" id="ARBA00022448"/>
    </source>
</evidence>
<comment type="similarity">
    <text evidence="16">Belongs to the calcium channel alpha-1 subunit (TC 1.A.1.11) family.</text>
</comment>
<feature type="transmembrane region" description="Helical" evidence="19">
    <location>
        <begin position="1333"/>
        <end position="1354"/>
    </location>
</feature>
<dbReference type="OrthoDB" id="416585at2759"/>
<feature type="transmembrane region" description="Helical" evidence="19">
    <location>
        <begin position="1594"/>
        <end position="1614"/>
    </location>
</feature>
<dbReference type="PANTHER" id="PTHR45628:SF7">
    <property type="entry name" value="VOLTAGE-DEPENDENT CALCIUM CHANNEL TYPE A SUBUNIT ALPHA-1"/>
    <property type="match status" value="1"/>
</dbReference>
<evidence type="ECO:0000256" key="4">
    <source>
        <dbReference type="ARBA" id="ARBA00022553"/>
    </source>
</evidence>
<feature type="region of interest" description="Disordered" evidence="18">
    <location>
        <begin position="1068"/>
        <end position="1090"/>
    </location>
</feature>
<dbReference type="FunFam" id="1.10.287.70:FF:000118">
    <property type="entry name" value="Calcium channel subunit Cch1"/>
    <property type="match status" value="1"/>
</dbReference>
<feature type="compositionally biased region" description="Polar residues" evidence="18">
    <location>
        <begin position="2059"/>
        <end position="2070"/>
    </location>
</feature>
<comment type="function">
    <text evidence="15">Voltage-gated, high-affinity calcium channel that functions together with MID1 to mediate calcium entry into cells. Required during conditions of environmental stress.</text>
</comment>
<evidence type="ECO:0000256" key="14">
    <source>
        <dbReference type="ARBA" id="ARBA00023303"/>
    </source>
</evidence>
<dbReference type="GeneID" id="54577888"/>
<dbReference type="PANTHER" id="PTHR45628">
    <property type="entry name" value="VOLTAGE-DEPENDENT CALCIUM CHANNEL TYPE A SUBUNIT ALPHA-1"/>
    <property type="match status" value="1"/>
</dbReference>
<feature type="transmembrane region" description="Helical" evidence="19">
    <location>
        <begin position="1750"/>
        <end position="1769"/>
    </location>
</feature>
<feature type="region of interest" description="Disordered" evidence="18">
    <location>
        <begin position="1"/>
        <end position="105"/>
    </location>
</feature>
<feature type="transmembrane region" description="Helical" evidence="19">
    <location>
        <begin position="1450"/>
        <end position="1472"/>
    </location>
</feature>
<keyword evidence="13" id="KW-0325">Glycoprotein</keyword>
<dbReference type="GO" id="GO:0005891">
    <property type="term" value="C:voltage-gated calcium channel complex"/>
    <property type="evidence" value="ECO:0007669"/>
    <property type="project" value="TreeGrafter"/>
</dbReference>
<dbReference type="FunFam" id="1.10.287.70:FF:000093">
    <property type="entry name" value="Calcium channel subunit Cch1"/>
    <property type="match status" value="1"/>
</dbReference>
<keyword evidence="2" id="KW-0813">Transport</keyword>
<evidence type="ECO:0000259" key="20">
    <source>
        <dbReference type="PROSITE" id="PS50222"/>
    </source>
</evidence>
<dbReference type="EMBL" id="ML987189">
    <property type="protein sequence ID" value="KAF2255695.1"/>
    <property type="molecule type" value="Genomic_DNA"/>
</dbReference>
<dbReference type="FunFam" id="1.20.120.350:FF:000079">
    <property type="entry name" value="Calcium channel subunit Cch1"/>
    <property type="match status" value="1"/>
</dbReference>
<feature type="transmembrane region" description="Helical" evidence="19">
    <location>
        <begin position="772"/>
        <end position="790"/>
    </location>
</feature>
<dbReference type="Gene3D" id="1.20.120.350">
    <property type="entry name" value="Voltage-gated potassium channels. Chain C"/>
    <property type="match status" value="4"/>
</dbReference>
<dbReference type="RefSeq" id="XP_033690699.1">
    <property type="nucleotide sequence ID" value="XM_033824558.1"/>
</dbReference>
<keyword evidence="11" id="KW-0406">Ion transport</keyword>
<keyword evidence="8" id="KW-0106">Calcium</keyword>
<gene>
    <name evidence="21" type="ORF">BU26DRAFT_443965</name>
</gene>
<evidence type="ECO:0000256" key="11">
    <source>
        <dbReference type="ARBA" id="ARBA00023065"/>
    </source>
</evidence>
<dbReference type="Gene3D" id="1.10.238.10">
    <property type="entry name" value="EF-hand"/>
    <property type="match status" value="1"/>
</dbReference>
<dbReference type="GO" id="GO:0098703">
    <property type="term" value="P:calcium ion import across plasma membrane"/>
    <property type="evidence" value="ECO:0007669"/>
    <property type="project" value="TreeGrafter"/>
</dbReference>
<feature type="transmembrane region" description="Helical" evidence="19">
    <location>
        <begin position="702"/>
        <end position="726"/>
    </location>
</feature>
<keyword evidence="7 19" id="KW-0812">Transmembrane</keyword>
<dbReference type="GO" id="GO:0005509">
    <property type="term" value="F:calcium ion binding"/>
    <property type="evidence" value="ECO:0007669"/>
    <property type="project" value="InterPro"/>
</dbReference>
<feature type="region of interest" description="Disordered" evidence="18">
    <location>
        <begin position="230"/>
        <end position="251"/>
    </location>
</feature>
<feature type="region of interest" description="Disordered" evidence="18">
    <location>
        <begin position="279"/>
        <end position="330"/>
    </location>
</feature>
<keyword evidence="10 19" id="KW-1133">Transmembrane helix</keyword>
<name>A0A6A6IYS0_9PLEO</name>
<keyword evidence="5" id="KW-0109">Calcium transport</keyword>
<evidence type="ECO:0000256" key="5">
    <source>
        <dbReference type="ARBA" id="ARBA00022568"/>
    </source>
</evidence>
<evidence type="ECO:0000256" key="15">
    <source>
        <dbReference type="ARBA" id="ARBA00057587"/>
    </source>
</evidence>
<organism evidence="21 22">
    <name type="scientific">Trematosphaeria pertusa</name>
    <dbReference type="NCBI Taxonomy" id="390896"/>
    <lineage>
        <taxon>Eukaryota</taxon>
        <taxon>Fungi</taxon>
        <taxon>Dikarya</taxon>
        <taxon>Ascomycota</taxon>
        <taxon>Pezizomycotina</taxon>
        <taxon>Dothideomycetes</taxon>
        <taxon>Pleosporomycetidae</taxon>
        <taxon>Pleosporales</taxon>
        <taxon>Massarineae</taxon>
        <taxon>Trematosphaeriaceae</taxon>
        <taxon>Trematosphaeria</taxon>
    </lineage>
</organism>
<evidence type="ECO:0000256" key="10">
    <source>
        <dbReference type="ARBA" id="ARBA00022989"/>
    </source>
</evidence>
<feature type="transmembrane region" description="Helical" evidence="19">
    <location>
        <begin position="569"/>
        <end position="592"/>
    </location>
</feature>
<dbReference type="InterPro" id="IPR005821">
    <property type="entry name" value="Ion_trans_dom"/>
</dbReference>
<keyword evidence="9" id="KW-0851">Voltage-gated channel</keyword>
<dbReference type="Gene3D" id="1.10.287.70">
    <property type="match status" value="4"/>
</dbReference>
<dbReference type="SUPFAM" id="SSF81324">
    <property type="entry name" value="Voltage-gated potassium channels"/>
    <property type="match status" value="4"/>
</dbReference>
<keyword evidence="12 19" id="KW-0472">Membrane</keyword>
<evidence type="ECO:0000256" key="9">
    <source>
        <dbReference type="ARBA" id="ARBA00022882"/>
    </source>
</evidence>
<dbReference type="InterPro" id="IPR027359">
    <property type="entry name" value="Volt_channel_dom_sf"/>
</dbReference>
<feature type="transmembrane region" description="Helical" evidence="19">
    <location>
        <begin position="399"/>
        <end position="425"/>
    </location>
</feature>
<evidence type="ECO:0000256" key="18">
    <source>
        <dbReference type="SAM" id="MobiDB-lite"/>
    </source>
</evidence>
<feature type="transmembrane region" description="Helical" evidence="19">
    <location>
        <begin position="970"/>
        <end position="995"/>
    </location>
</feature>
<reference evidence="21" key="1">
    <citation type="journal article" date="2020" name="Stud. Mycol.">
        <title>101 Dothideomycetes genomes: a test case for predicting lifestyles and emergence of pathogens.</title>
        <authorList>
            <person name="Haridas S."/>
            <person name="Albert R."/>
            <person name="Binder M."/>
            <person name="Bloem J."/>
            <person name="Labutti K."/>
            <person name="Salamov A."/>
            <person name="Andreopoulos B."/>
            <person name="Baker S."/>
            <person name="Barry K."/>
            <person name="Bills G."/>
            <person name="Bluhm B."/>
            <person name="Cannon C."/>
            <person name="Castanera R."/>
            <person name="Culley D."/>
            <person name="Daum C."/>
            <person name="Ezra D."/>
            <person name="Gonzalez J."/>
            <person name="Henrissat B."/>
            <person name="Kuo A."/>
            <person name="Liang C."/>
            <person name="Lipzen A."/>
            <person name="Lutzoni F."/>
            <person name="Magnuson J."/>
            <person name="Mondo S."/>
            <person name="Nolan M."/>
            <person name="Ohm R."/>
            <person name="Pangilinan J."/>
            <person name="Park H.-J."/>
            <person name="Ramirez L."/>
            <person name="Alfaro M."/>
            <person name="Sun H."/>
            <person name="Tritt A."/>
            <person name="Yoshinaga Y."/>
            <person name="Zwiers L.-H."/>
            <person name="Turgeon B."/>
            <person name="Goodwin S."/>
            <person name="Spatafora J."/>
            <person name="Crous P."/>
            <person name="Grigoriev I."/>
        </authorList>
    </citation>
    <scope>NUCLEOTIDE SEQUENCE</scope>
    <source>
        <strain evidence="21">CBS 122368</strain>
    </source>
</reference>
<keyword evidence="4" id="KW-0597">Phosphoprotein</keyword>
<feature type="transmembrane region" description="Helical" evidence="19">
    <location>
        <begin position="1532"/>
        <end position="1552"/>
    </location>
</feature>
<evidence type="ECO:0000256" key="3">
    <source>
        <dbReference type="ARBA" id="ARBA00022475"/>
    </source>
</evidence>
<feature type="transmembrane region" description="Helical" evidence="19">
    <location>
        <begin position="1276"/>
        <end position="1295"/>
    </location>
</feature>
<feature type="compositionally biased region" description="Pro residues" evidence="18">
    <location>
        <begin position="2088"/>
        <end position="2097"/>
    </location>
</feature>